<dbReference type="Pfam" id="PF22671">
    <property type="entry name" value="Gp18_domIII_N"/>
    <property type="match status" value="1"/>
</dbReference>
<gene>
    <name evidence="5" type="ORF">SAMN05660831_02105</name>
</gene>
<dbReference type="PANTHER" id="PTHR35861">
    <property type="match status" value="1"/>
</dbReference>
<accession>A0A1I1UC01</accession>
<evidence type="ECO:0000313" key="6">
    <source>
        <dbReference type="Proteomes" id="UP000198611"/>
    </source>
</evidence>
<dbReference type="STRING" id="1123397.SAMN05660831_02105"/>
<evidence type="ECO:0000259" key="2">
    <source>
        <dbReference type="Pfam" id="PF04984"/>
    </source>
</evidence>
<dbReference type="InterPro" id="IPR054564">
    <property type="entry name" value="Gp18_domIII_N"/>
</dbReference>
<dbReference type="OrthoDB" id="9767864at2"/>
<dbReference type="InterPro" id="IPR020287">
    <property type="entry name" value="Tail_sheath_C"/>
</dbReference>
<dbReference type="PANTHER" id="PTHR35861:SF1">
    <property type="entry name" value="PHAGE TAIL SHEATH PROTEIN"/>
    <property type="match status" value="1"/>
</dbReference>
<feature type="domain" description="Tail sheath protein subtilisin-like" evidence="2">
    <location>
        <begin position="128"/>
        <end position="292"/>
    </location>
</feature>
<dbReference type="Pfam" id="PF17482">
    <property type="entry name" value="Phage_sheath_1C"/>
    <property type="match status" value="1"/>
</dbReference>
<evidence type="ECO:0000259" key="4">
    <source>
        <dbReference type="Pfam" id="PF22671"/>
    </source>
</evidence>
<dbReference type="EMBL" id="FOMJ01000007">
    <property type="protein sequence ID" value="SFD68401.1"/>
    <property type="molecule type" value="Genomic_DNA"/>
</dbReference>
<evidence type="ECO:0000256" key="1">
    <source>
        <dbReference type="ARBA" id="ARBA00008005"/>
    </source>
</evidence>
<organism evidence="5 6">
    <name type="scientific">Thiohalospira halophila DSM 15071</name>
    <dbReference type="NCBI Taxonomy" id="1123397"/>
    <lineage>
        <taxon>Bacteria</taxon>
        <taxon>Pseudomonadati</taxon>
        <taxon>Pseudomonadota</taxon>
        <taxon>Gammaproteobacteria</taxon>
        <taxon>Thiohalospirales</taxon>
        <taxon>Thiohalospiraceae</taxon>
        <taxon>Thiohalospira</taxon>
    </lineage>
</organism>
<name>A0A1I1UC01_9GAMM</name>
<dbReference type="AlphaFoldDB" id="A0A1I1UC01"/>
<feature type="domain" description="Tail sheath protein Gp18-like" evidence="4">
    <location>
        <begin position="27"/>
        <end position="91"/>
    </location>
</feature>
<dbReference type="Pfam" id="PF04984">
    <property type="entry name" value="Phage_sheath_1"/>
    <property type="match status" value="1"/>
</dbReference>
<keyword evidence="6" id="KW-1185">Reference proteome</keyword>
<dbReference type="Proteomes" id="UP000198611">
    <property type="component" value="Unassembled WGS sequence"/>
</dbReference>
<dbReference type="InterPro" id="IPR035089">
    <property type="entry name" value="Phage_sheath_subtilisin"/>
</dbReference>
<dbReference type="InterPro" id="IPR052042">
    <property type="entry name" value="Tail_sheath_structural"/>
</dbReference>
<comment type="similarity">
    <text evidence="1">Belongs to the myoviridae tail sheath protein family.</text>
</comment>
<feature type="domain" description="Tail sheath protein C-terminal" evidence="3">
    <location>
        <begin position="293"/>
        <end position="393"/>
    </location>
</feature>
<evidence type="ECO:0000259" key="3">
    <source>
        <dbReference type="Pfam" id="PF17482"/>
    </source>
</evidence>
<reference evidence="5 6" key="1">
    <citation type="submission" date="2016-10" db="EMBL/GenBank/DDBJ databases">
        <authorList>
            <person name="de Groot N.N."/>
        </authorList>
    </citation>
    <scope>NUCLEOTIDE SEQUENCE [LARGE SCALE GENOMIC DNA]</scope>
    <source>
        <strain evidence="5 6">HL3</strain>
    </source>
</reference>
<sequence>MAESYLHGVEVVEIDGGTRPIRTVRSSTIGIVGTAPDADAEAFPLDTPVLVAGSPTEAAKLDTVGDGAGTLPAAMDLILEQTGALVVVVRVTEGADDAETVSNIIGGTDSSGNRQGVEALLDAQSEVGFTPRILAAPGGVGTGYVDRDDTTDDITGAPVTTALESKAQQLAAMVYADGPNTTDSDAQTYRDLFGSARVMVCDPMVRVWDTEASAYVSRSLSSAAVGLRARVDADRGFWVSISNNLIYGISGTDRPIDFTLGDPNSRANLLNEKEVSTVIQQEGFRFWGGRTTSSDAKWAFEPVRRTADMVNDSILRAHMWAVDRGITKTFVEDVVEGVNEYLRSLKARGAILGGEAWADPALNTEDALKSGHLYIDFDFTPVYPAERITFRSHLVDGYLSEVIEG</sequence>
<dbReference type="RefSeq" id="WP_093428738.1">
    <property type="nucleotide sequence ID" value="NZ_FOMJ01000007.1"/>
</dbReference>
<protein>
    <recommendedName>
        <fullName evidence="7">Phage tail sheath protein</fullName>
    </recommendedName>
</protein>
<evidence type="ECO:0008006" key="7">
    <source>
        <dbReference type="Google" id="ProtNLM"/>
    </source>
</evidence>
<proteinExistence type="inferred from homology"/>
<evidence type="ECO:0000313" key="5">
    <source>
        <dbReference type="EMBL" id="SFD68401.1"/>
    </source>
</evidence>